<accession>A0A2T2WNY1</accession>
<dbReference type="AlphaFoldDB" id="A0A2T2WNY1"/>
<dbReference type="Pfam" id="PF04964">
    <property type="entry name" value="Flp_Fap"/>
    <property type="match status" value="1"/>
</dbReference>
<protein>
    <submittedName>
        <fullName evidence="2">Flp family type IVb pilin</fullName>
    </submittedName>
</protein>
<sequence length="62" mass="6489">MNSIVALISKLFARLHRHEEGQALVEYALILALVAVVVVAVLVVLGGGVHNTLNNVANSITG</sequence>
<dbReference type="Proteomes" id="UP000241848">
    <property type="component" value="Unassembled WGS sequence"/>
</dbReference>
<keyword evidence="1" id="KW-0472">Membrane</keyword>
<evidence type="ECO:0000313" key="2">
    <source>
        <dbReference type="EMBL" id="PSR23936.1"/>
    </source>
</evidence>
<feature type="transmembrane region" description="Helical" evidence="1">
    <location>
        <begin position="24"/>
        <end position="45"/>
    </location>
</feature>
<organism evidence="2 3">
    <name type="scientific">Sulfobacillus acidophilus</name>
    <dbReference type="NCBI Taxonomy" id="53633"/>
    <lineage>
        <taxon>Bacteria</taxon>
        <taxon>Bacillati</taxon>
        <taxon>Bacillota</taxon>
        <taxon>Clostridia</taxon>
        <taxon>Eubacteriales</taxon>
        <taxon>Clostridiales Family XVII. Incertae Sedis</taxon>
        <taxon>Sulfobacillus</taxon>
    </lineage>
</organism>
<name>A0A2T2WNY1_9FIRM</name>
<dbReference type="InterPro" id="IPR007047">
    <property type="entry name" value="Flp_Fap"/>
</dbReference>
<keyword evidence="1" id="KW-1133">Transmembrane helix</keyword>
<evidence type="ECO:0000313" key="3">
    <source>
        <dbReference type="Proteomes" id="UP000241848"/>
    </source>
</evidence>
<comment type="caution">
    <text evidence="2">The sequence shown here is derived from an EMBL/GenBank/DDBJ whole genome shotgun (WGS) entry which is preliminary data.</text>
</comment>
<evidence type="ECO:0000256" key="1">
    <source>
        <dbReference type="SAM" id="Phobius"/>
    </source>
</evidence>
<reference evidence="2 3" key="1">
    <citation type="journal article" date="2014" name="BMC Genomics">
        <title>Comparison of environmental and isolate Sulfobacillus genomes reveals diverse carbon, sulfur, nitrogen, and hydrogen metabolisms.</title>
        <authorList>
            <person name="Justice N.B."/>
            <person name="Norman A."/>
            <person name="Brown C.T."/>
            <person name="Singh A."/>
            <person name="Thomas B.C."/>
            <person name="Banfield J.F."/>
        </authorList>
    </citation>
    <scope>NUCLEOTIDE SEQUENCE [LARGE SCALE GENOMIC DNA]</scope>
    <source>
        <strain evidence="2">AMDSBA3</strain>
    </source>
</reference>
<gene>
    <name evidence="2" type="ORF">C7B45_01230</name>
</gene>
<proteinExistence type="predicted"/>
<keyword evidence="1" id="KW-0812">Transmembrane</keyword>
<dbReference type="EMBL" id="PXYV01000002">
    <property type="protein sequence ID" value="PSR23936.1"/>
    <property type="molecule type" value="Genomic_DNA"/>
</dbReference>